<dbReference type="InterPro" id="IPR020449">
    <property type="entry name" value="Tscrpt_reg_AraC-type_HTH"/>
</dbReference>
<dbReference type="AlphaFoldDB" id="A0A927BSJ5"/>
<proteinExistence type="inferred from homology"/>
<dbReference type="PROSITE" id="PS01124">
    <property type="entry name" value="HTH_ARAC_FAMILY_2"/>
    <property type="match status" value="1"/>
</dbReference>
<dbReference type="GO" id="GO:0030288">
    <property type="term" value="C:outer membrane-bounded periplasmic space"/>
    <property type="evidence" value="ECO:0007669"/>
    <property type="project" value="TreeGrafter"/>
</dbReference>
<dbReference type="InterPro" id="IPR018060">
    <property type="entry name" value="HTH_AraC"/>
</dbReference>
<dbReference type="InterPro" id="IPR018062">
    <property type="entry name" value="HTH_AraC-typ_CS"/>
</dbReference>
<feature type="domain" description="Fe/B12 periplasmic-binding" evidence="9">
    <location>
        <begin position="291"/>
        <end position="547"/>
    </location>
</feature>
<organism evidence="10 11">
    <name type="scientific">Paenibacillus sabuli</name>
    <dbReference type="NCBI Taxonomy" id="2772509"/>
    <lineage>
        <taxon>Bacteria</taxon>
        <taxon>Bacillati</taxon>
        <taxon>Bacillota</taxon>
        <taxon>Bacilli</taxon>
        <taxon>Bacillales</taxon>
        <taxon>Paenibacillaceae</taxon>
        <taxon>Paenibacillus</taxon>
    </lineage>
</organism>
<evidence type="ECO:0000256" key="3">
    <source>
        <dbReference type="ARBA" id="ARBA00022448"/>
    </source>
</evidence>
<accession>A0A927BSJ5</accession>
<dbReference type="PROSITE" id="PS50983">
    <property type="entry name" value="FE_B12_PBP"/>
    <property type="match status" value="1"/>
</dbReference>
<comment type="caution">
    <text evidence="10">The sequence shown here is derived from an EMBL/GenBank/DDBJ whole genome shotgun (WGS) entry which is preliminary data.</text>
</comment>
<evidence type="ECO:0000259" key="8">
    <source>
        <dbReference type="PROSITE" id="PS01124"/>
    </source>
</evidence>
<protein>
    <submittedName>
        <fullName evidence="10">Helix-turn-helix domain-containing protein</fullName>
    </submittedName>
</protein>
<keyword evidence="4" id="KW-0732">Signal</keyword>
<gene>
    <name evidence="10" type="ORF">IDH44_06115</name>
</gene>
<dbReference type="PANTHER" id="PTHR30532">
    <property type="entry name" value="IRON III DICITRATE-BINDING PERIPLASMIC PROTEIN"/>
    <property type="match status" value="1"/>
</dbReference>
<dbReference type="EMBL" id="JACXIZ010000012">
    <property type="protein sequence ID" value="MBD2844759.1"/>
    <property type="molecule type" value="Genomic_DNA"/>
</dbReference>
<dbReference type="PRINTS" id="PR00032">
    <property type="entry name" value="HTHARAC"/>
</dbReference>
<keyword evidence="6" id="KW-0238">DNA-binding</keyword>
<evidence type="ECO:0000256" key="7">
    <source>
        <dbReference type="ARBA" id="ARBA00023163"/>
    </source>
</evidence>
<dbReference type="Pfam" id="PF12833">
    <property type="entry name" value="HTH_18"/>
    <property type="match status" value="1"/>
</dbReference>
<evidence type="ECO:0000256" key="6">
    <source>
        <dbReference type="ARBA" id="ARBA00023125"/>
    </source>
</evidence>
<dbReference type="SUPFAM" id="SSF53807">
    <property type="entry name" value="Helical backbone' metal receptor"/>
    <property type="match status" value="1"/>
</dbReference>
<sequence>MRNERLQNAGYATGRGALELAVAGWSDLSVKLWDLRRACFDEESPGPDETTRSERYMLNVFYPNDGASVRCGINGERLERRQPFSVVCEPGDEVCFGFSGGCTVWTFFFQADWASSAGPAPHLRLPEQRLVIPHLDRDVQRLCLSLSTHWNGDELDRFRCQALFQELLYVLLRQTHETVKLDPRMAIEETRRYMDRHFAVKLSIEHLARRTGTSEGYFMQLFRKVYGCSPLDYIAERRLEEAQRWLRRAPNMPVRDVSRTVGYEDEGYFSRRFKQKLGITPSAYRTSNHYRAVALNYHTIGYLLALQIIPSGARLDPRYVREYHDRYADDVAVRLDHLQDPGIVLQTLARHEPDLIVVRENIGSHQIAELKRLAPVLVLPWHDTVHWRTMFRLAATFLHKETQAERWLQQYDRRAEHVRRRIPAAVRRESLLIVGATDQGMVLVGRRHAGSVMYEDLGFAPAFTPPTALHPMQPEQLASIDADRILLIADSGTAARHDLQTLYRSSAWRTLRAVHSRKVHRVDRGLWFEYTPHAHLWVLQAAAALFS</sequence>
<evidence type="ECO:0000256" key="4">
    <source>
        <dbReference type="ARBA" id="ARBA00022729"/>
    </source>
</evidence>
<dbReference type="GO" id="GO:0003700">
    <property type="term" value="F:DNA-binding transcription factor activity"/>
    <property type="evidence" value="ECO:0007669"/>
    <property type="project" value="InterPro"/>
</dbReference>
<dbReference type="Gene3D" id="3.40.50.1980">
    <property type="entry name" value="Nitrogenase molybdenum iron protein domain"/>
    <property type="match status" value="2"/>
</dbReference>
<dbReference type="Gene3D" id="1.10.10.60">
    <property type="entry name" value="Homeodomain-like"/>
    <property type="match status" value="2"/>
</dbReference>
<keyword evidence="5" id="KW-0805">Transcription regulation</keyword>
<keyword evidence="3" id="KW-0813">Transport</keyword>
<evidence type="ECO:0000256" key="5">
    <source>
        <dbReference type="ARBA" id="ARBA00023015"/>
    </source>
</evidence>
<comment type="similarity">
    <text evidence="2">Belongs to the bacterial solute-binding protein 8 family.</text>
</comment>
<dbReference type="InterPro" id="IPR009057">
    <property type="entry name" value="Homeodomain-like_sf"/>
</dbReference>
<dbReference type="InterPro" id="IPR002491">
    <property type="entry name" value="ABC_transptr_periplasmic_BD"/>
</dbReference>
<evidence type="ECO:0000256" key="1">
    <source>
        <dbReference type="ARBA" id="ARBA00004196"/>
    </source>
</evidence>
<dbReference type="PROSITE" id="PS00041">
    <property type="entry name" value="HTH_ARAC_FAMILY_1"/>
    <property type="match status" value="1"/>
</dbReference>
<dbReference type="GO" id="GO:1901678">
    <property type="term" value="P:iron coordination entity transport"/>
    <property type="evidence" value="ECO:0007669"/>
    <property type="project" value="UniProtKB-ARBA"/>
</dbReference>
<dbReference type="Pfam" id="PF01497">
    <property type="entry name" value="Peripla_BP_2"/>
    <property type="match status" value="1"/>
</dbReference>
<dbReference type="SMART" id="SM00342">
    <property type="entry name" value="HTH_ARAC"/>
    <property type="match status" value="1"/>
</dbReference>
<dbReference type="SUPFAM" id="SSF46689">
    <property type="entry name" value="Homeodomain-like"/>
    <property type="match status" value="2"/>
</dbReference>
<evidence type="ECO:0000259" key="9">
    <source>
        <dbReference type="PROSITE" id="PS50983"/>
    </source>
</evidence>
<evidence type="ECO:0000313" key="11">
    <source>
        <dbReference type="Proteomes" id="UP000621560"/>
    </source>
</evidence>
<keyword evidence="7" id="KW-0804">Transcription</keyword>
<feature type="domain" description="HTH araC/xylS-type" evidence="8">
    <location>
        <begin position="188"/>
        <end position="287"/>
    </location>
</feature>
<dbReference type="PANTHER" id="PTHR30532:SF1">
    <property type="entry name" value="IRON(3+)-HYDROXAMATE-BINDING PROTEIN FHUD"/>
    <property type="match status" value="1"/>
</dbReference>
<dbReference type="GO" id="GO:0043565">
    <property type="term" value="F:sequence-specific DNA binding"/>
    <property type="evidence" value="ECO:0007669"/>
    <property type="project" value="InterPro"/>
</dbReference>
<dbReference type="RefSeq" id="WP_190915721.1">
    <property type="nucleotide sequence ID" value="NZ_JACXIZ010000012.1"/>
</dbReference>
<reference evidence="10" key="1">
    <citation type="submission" date="2020-09" db="EMBL/GenBank/DDBJ databases">
        <title>A novel bacterium of genus Paenibacillus, isolated from South China Sea.</title>
        <authorList>
            <person name="Huang H."/>
            <person name="Mo K."/>
            <person name="Hu Y."/>
        </authorList>
    </citation>
    <scope>NUCLEOTIDE SEQUENCE</scope>
    <source>
        <strain evidence="10">IB182496</strain>
    </source>
</reference>
<comment type="subcellular location">
    <subcellularLocation>
        <location evidence="1">Cell envelope</location>
    </subcellularLocation>
</comment>
<evidence type="ECO:0000313" key="10">
    <source>
        <dbReference type="EMBL" id="MBD2844759.1"/>
    </source>
</evidence>
<name>A0A927BSJ5_9BACL</name>
<evidence type="ECO:0000256" key="2">
    <source>
        <dbReference type="ARBA" id="ARBA00008814"/>
    </source>
</evidence>
<dbReference type="InterPro" id="IPR051313">
    <property type="entry name" value="Bact_iron-sidero_bind"/>
</dbReference>
<dbReference type="Proteomes" id="UP000621560">
    <property type="component" value="Unassembled WGS sequence"/>
</dbReference>
<keyword evidence="11" id="KW-1185">Reference proteome</keyword>